<dbReference type="InterPro" id="IPR027417">
    <property type="entry name" value="P-loop_NTPase"/>
</dbReference>
<gene>
    <name evidence="1" type="primary">Slfn13</name>
    <name evidence="1" type="ORF">NYCLEU_R14974</name>
</gene>
<dbReference type="Proteomes" id="UP000551823">
    <property type="component" value="Unassembled WGS sequence"/>
</dbReference>
<dbReference type="AlphaFoldDB" id="A0A7L4BTM3"/>
<organism evidence="1 2">
    <name type="scientific">Nyctiprogne leucopyga</name>
    <dbReference type="NCBI Taxonomy" id="382315"/>
    <lineage>
        <taxon>Eukaryota</taxon>
        <taxon>Metazoa</taxon>
        <taxon>Chordata</taxon>
        <taxon>Craniata</taxon>
        <taxon>Vertebrata</taxon>
        <taxon>Euteleostomi</taxon>
        <taxon>Archelosauria</taxon>
        <taxon>Archosauria</taxon>
        <taxon>Dinosauria</taxon>
        <taxon>Saurischia</taxon>
        <taxon>Theropoda</taxon>
        <taxon>Coelurosauria</taxon>
        <taxon>Aves</taxon>
        <taxon>Neognathae</taxon>
        <taxon>Neoaves</taxon>
        <taxon>Strisores</taxon>
        <taxon>Caprimulgiformes</taxon>
        <taxon>Caprimulgidae</taxon>
        <taxon>Chordeilinae</taxon>
        <taxon>Nyctiprogne</taxon>
    </lineage>
</organism>
<name>A0A7L4BTM3_9AVES</name>
<feature type="non-terminal residue" evidence="1">
    <location>
        <position position="1"/>
    </location>
</feature>
<protein>
    <submittedName>
        <fullName evidence="1">SLN13 protein</fullName>
    </submittedName>
</protein>
<proteinExistence type="predicted"/>
<dbReference type="EMBL" id="VZZU01000091">
    <property type="protein sequence ID" value="NXW40837.1"/>
    <property type="molecule type" value="Genomic_DNA"/>
</dbReference>
<keyword evidence="2" id="KW-1185">Reference proteome</keyword>
<dbReference type="SUPFAM" id="SSF52540">
    <property type="entry name" value="P-loop containing nucleoside triphosphate hydrolases"/>
    <property type="match status" value="1"/>
</dbReference>
<feature type="non-terminal residue" evidence="1">
    <location>
        <position position="372"/>
    </location>
</feature>
<reference evidence="1 2" key="1">
    <citation type="submission" date="2019-09" db="EMBL/GenBank/DDBJ databases">
        <title>Bird 10,000 Genomes (B10K) Project - Family phase.</title>
        <authorList>
            <person name="Zhang G."/>
        </authorList>
    </citation>
    <scope>NUCLEOTIDE SEQUENCE [LARGE SCALE GENOMIC DNA]</scope>
    <source>
        <strain evidence="1">B10K-DU-005-01</strain>
    </source>
</reference>
<evidence type="ECO:0000313" key="2">
    <source>
        <dbReference type="Proteomes" id="UP000551823"/>
    </source>
</evidence>
<dbReference type="Gene3D" id="3.40.50.300">
    <property type="entry name" value="P-loop containing nucleotide triphosphate hydrolases"/>
    <property type="match status" value="1"/>
</dbReference>
<evidence type="ECO:0000313" key="1">
    <source>
        <dbReference type="EMBL" id="NXW40837.1"/>
    </source>
</evidence>
<comment type="caution">
    <text evidence="1">The sequence shown here is derived from an EMBL/GenBank/DDBJ whole genome shotgun (WGS) entry which is preliminary data.</text>
</comment>
<sequence length="372" mass="41579">YPQNYGLITSEGGKTLLHALTVALGGVKSFLSDHVGFGGGNLLTIQQYQLLGGNLDKTKKLYVYGGAGTGKTIVALQRGGKIRNKLRCPQEGGLYVCENQPLRDGGEQKNICQGGTRVAFLKASFNGGEHIIIDEAQSFQDGEGDWYNKALTLTSSPDLPEPGFFWIFLDYLQTSHCFPTGLPEAKWHDPVESLTKVVRNANSIYSYLKENMEKIVECSTLDIPKQRLKTLLRRATHTHAVQGCVEIVRRLDRNGIVRYVAEHCHTYLKNGYSEKDIAILCYRDEEVRAYYGILTSEMKNSNIVLSKMEGAREEHAILDSIRRFSGLERSIVFGIIPQSFSFQKEIFNNILVCVASRANLHLHLLFGGEKQV</sequence>
<accession>A0A7L4BTM3</accession>